<accession>A0AAD1XK44</accession>
<feature type="region of interest" description="Disordered" evidence="1">
    <location>
        <begin position="1"/>
        <end position="64"/>
    </location>
</feature>
<gene>
    <name evidence="2" type="ORF">ECRASSUSDP1_LOCUS15511</name>
</gene>
<dbReference type="InterPro" id="IPR010736">
    <property type="entry name" value="SHIPPO-rpt"/>
</dbReference>
<keyword evidence="3" id="KW-1185">Reference proteome</keyword>
<name>A0AAD1XK44_EUPCR</name>
<sequence>MFNPTKSEGPIRPKNKSSVRHSFYLTPRDDAFERSHNASQLTDRSTNSPRILNSQRRSPRQMVTQRINRSIADISRDSNRSYLDSSCRSFGKRKLKIISTRKSSITMQNRKSLIDRKPSFGFSFYKIPNTQHYNERILNAKFLPGKRGHFLNDIYKMKKFVPSPDKYEVMGNMSMQNPEKRRFSKIPRLTIAEEIIKKGASTPGPGSYKPDYIHLHQEGEHKDSDRSLGFIDEAMFKGKSTPLCHDANFKQVEKKPRSTLFMLSRAERSVKNVKKSGLSPCSYNPLDSFKKTQISLRKTGFGNPTNIPTFSDEVAKLKKFVPPPGAYDISKAELKVYKPFTRKRR</sequence>
<comment type="caution">
    <text evidence="2">The sequence shown here is derived from an EMBL/GenBank/DDBJ whole genome shotgun (WGS) entry which is preliminary data.</text>
</comment>
<reference evidence="2" key="1">
    <citation type="submission" date="2023-07" db="EMBL/GenBank/DDBJ databases">
        <authorList>
            <consortium name="AG Swart"/>
            <person name="Singh M."/>
            <person name="Singh A."/>
            <person name="Seah K."/>
            <person name="Emmerich C."/>
        </authorList>
    </citation>
    <scope>NUCLEOTIDE SEQUENCE</scope>
    <source>
        <strain evidence="2">DP1</strain>
    </source>
</reference>
<protein>
    <submittedName>
        <fullName evidence="2">Uncharacterized protein</fullName>
    </submittedName>
</protein>
<feature type="compositionally biased region" description="Polar residues" evidence="1">
    <location>
        <begin position="37"/>
        <end position="64"/>
    </location>
</feature>
<evidence type="ECO:0000313" key="2">
    <source>
        <dbReference type="EMBL" id="CAI2374159.1"/>
    </source>
</evidence>
<dbReference type="Proteomes" id="UP001295684">
    <property type="component" value="Unassembled WGS sequence"/>
</dbReference>
<evidence type="ECO:0000313" key="3">
    <source>
        <dbReference type="Proteomes" id="UP001295684"/>
    </source>
</evidence>
<dbReference type="Pfam" id="PF07004">
    <property type="entry name" value="SHIPPO-rpt"/>
    <property type="match status" value="1"/>
</dbReference>
<dbReference type="EMBL" id="CAMPGE010015545">
    <property type="protein sequence ID" value="CAI2374159.1"/>
    <property type="molecule type" value="Genomic_DNA"/>
</dbReference>
<organism evidence="2 3">
    <name type="scientific">Euplotes crassus</name>
    <dbReference type="NCBI Taxonomy" id="5936"/>
    <lineage>
        <taxon>Eukaryota</taxon>
        <taxon>Sar</taxon>
        <taxon>Alveolata</taxon>
        <taxon>Ciliophora</taxon>
        <taxon>Intramacronucleata</taxon>
        <taxon>Spirotrichea</taxon>
        <taxon>Hypotrichia</taxon>
        <taxon>Euplotida</taxon>
        <taxon>Euplotidae</taxon>
        <taxon>Moneuplotes</taxon>
    </lineage>
</organism>
<evidence type="ECO:0000256" key="1">
    <source>
        <dbReference type="SAM" id="MobiDB-lite"/>
    </source>
</evidence>
<dbReference type="AlphaFoldDB" id="A0AAD1XK44"/>
<proteinExistence type="predicted"/>
<feature type="compositionally biased region" description="Basic and acidic residues" evidence="1">
    <location>
        <begin position="27"/>
        <end position="36"/>
    </location>
</feature>